<keyword evidence="2" id="KW-1185">Reference proteome</keyword>
<reference evidence="1 2" key="1">
    <citation type="submission" date="2020-08" db="EMBL/GenBank/DDBJ databases">
        <title>Genomic Encyclopedia of Type Strains, Phase IV (KMG-IV): sequencing the most valuable type-strain genomes for metagenomic binning, comparative biology and taxonomic classification.</title>
        <authorList>
            <person name="Goeker M."/>
        </authorList>
    </citation>
    <scope>NUCLEOTIDE SEQUENCE [LARGE SCALE GENOMIC DNA]</scope>
    <source>
        <strain evidence="1 2">DSM 26723</strain>
    </source>
</reference>
<comment type="caution">
    <text evidence="1">The sequence shown here is derived from an EMBL/GenBank/DDBJ whole genome shotgun (WGS) entry which is preliminary data.</text>
</comment>
<evidence type="ECO:0000313" key="2">
    <source>
        <dbReference type="Proteomes" id="UP000588068"/>
    </source>
</evidence>
<dbReference type="Pfam" id="PF02450">
    <property type="entry name" value="LCAT"/>
    <property type="match status" value="1"/>
</dbReference>
<evidence type="ECO:0000313" key="1">
    <source>
        <dbReference type="EMBL" id="MBB6092885.1"/>
    </source>
</evidence>
<name>A0A841HLM6_9GAMM</name>
<dbReference type="Proteomes" id="UP000588068">
    <property type="component" value="Unassembled WGS sequence"/>
</dbReference>
<organism evidence="1 2">
    <name type="scientific">Povalibacter uvarum</name>
    <dbReference type="NCBI Taxonomy" id="732238"/>
    <lineage>
        <taxon>Bacteria</taxon>
        <taxon>Pseudomonadati</taxon>
        <taxon>Pseudomonadota</taxon>
        <taxon>Gammaproteobacteria</taxon>
        <taxon>Steroidobacterales</taxon>
        <taxon>Steroidobacteraceae</taxon>
        <taxon>Povalibacter</taxon>
    </lineage>
</organism>
<dbReference type="InterPro" id="IPR029058">
    <property type="entry name" value="AB_hydrolase_fold"/>
</dbReference>
<accession>A0A841HLM6</accession>
<dbReference type="RefSeq" id="WP_184330740.1">
    <property type="nucleotide sequence ID" value="NZ_JACHHZ010000002.1"/>
</dbReference>
<dbReference type="InterPro" id="IPR003386">
    <property type="entry name" value="LACT/PDAT_acylTrfase"/>
</dbReference>
<sequence length="416" mass="45465">MPNPANPPSIGDLHDEQIVALLRTGAHAALLSAYFGDIAYRELSQLARLAAIRRNDNGDPVLILPGVMGSRLEDSSASPASLIWLHPAAIGEGLLSQLALPGSQSMRASGVMLPGYLKLKLSLESAGFRPLFHPFDWRKDLLTLGDELLATVEKLKGPVSVVAHSMGGVVARAALRKDKSRRIAKLIQLGAPNRGSFAPVQALRAVYPTVRKIAALDFRHTAEELARDVFHTLAGLYHLLPDGDQDFFDVARWPRDQLAPNAQMLADARTARALLAPADDRCYLIAGVNQETVVAADLRDSQFEYTIRRDGDGTVPLALAQWRGAQTWYVEENHGGLTNNNSVLAAVDDLLRSGSTSRLTDRAPATDRDSGRRVTDAELRREAVTKVRWDTLSLDSRRRILDPVITPEFKKEVDSG</sequence>
<dbReference type="PANTHER" id="PTHR37946">
    <property type="entry name" value="SLL1969 PROTEIN"/>
    <property type="match status" value="1"/>
</dbReference>
<dbReference type="GO" id="GO:0006629">
    <property type="term" value="P:lipid metabolic process"/>
    <property type="evidence" value="ECO:0007669"/>
    <property type="project" value="InterPro"/>
</dbReference>
<dbReference type="AlphaFoldDB" id="A0A841HLM6"/>
<proteinExistence type="predicted"/>
<dbReference type="PANTHER" id="PTHR37946:SF1">
    <property type="entry name" value="SLL1969 PROTEIN"/>
    <property type="match status" value="1"/>
</dbReference>
<dbReference type="SUPFAM" id="SSF53474">
    <property type="entry name" value="alpha/beta-Hydrolases"/>
    <property type="match status" value="1"/>
</dbReference>
<dbReference type="GO" id="GO:0008374">
    <property type="term" value="F:O-acyltransferase activity"/>
    <property type="evidence" value="ECO:0007669"/>
    <property type="project" value="InterPro"/>
</dbReference>
<dbReference type="EMBL" id="JACHHZ010000002">
    <property type="protein sequence ID" value="MBB6092885.1"/>
    <property type="molecule type" value="Genomic_DNA"/>
</dbReference>
<gene>
    <name evidence="1" type="ORF">HNQ60_001763</name>
</gene>
<protein>
    <submittedName>
        <fullName evidence="1">Pimeloyl-ACP methyl ester carboxylesterase</fullName>
    </submittedName>
</protein>
<dbReference type="Gene3D" id="3.40.50.1820">
    <property type="entry name" value="alpha/beta hydrolase"/>
    <property type="match status" value="1"/>
</dbReference>